<organism evidence="1 2">
    <name type="scientific">Zancudomyces culisetae</name>
    <name type="common">Gut fungus</name>
    <name type="synonym">Smittium culisetae</name>
    <dbReference type="NCBI Taxonomy" id="1213189"/>
    <lineage>
        <taxon>Eukaryota</taxon>
        <taxon>Fungi</taxon>
        <taxon>Fungi incertae sedis</taxon>
        <taxon>Zoopagomycota</taxon>
        <taxon>Kickxellomycotina</taxon>
        <taxon>Harpellomycetes</taxon>
        <taxon>Harpellales</taxon>
        <taxon>Legeriomycetaceae</taxon>
        <taxon>Zancudomyces</taxon>
    </lineage>
</organism>
<comment type="caution">
    <text evidence="1">The sequence shown here is derived from an EMBL/GenBank/DDBJ whole genome shotgun (WGS) entry which is preliminary data.</text>
</comment>
<sequence length="112" mass="12976">MQVLEKTETTVFYPNTEQYEIQIVPIDKRYKIGNVEKGIKQVDEKILRYCEEIEDPEMLGVNCLEINSSYKNGRSVLFSGDQVGNIVAWTPENQEIEKARGEVEKDDEWTSD</sequence>
<dbReference type="Proteomes" id="UP000188320">
    <property type="component" value="Unassembled WGS sequence"/>
</dbReference>
<reference evidence="2" key="1">
    <citation type="submission" date="2017-01" db="EMBL/GenBank/DDBJ databases">
        <authorList>
            <person name="Wang Y."/>
            <person name="White M."/>
            <person name="Kvist S."/>
            <person name="Moncalvo J.-M."/>
        </authorList>
    </citation>
    <scope>NUCLEOTIDE SEQUENCE [LARGE SCALE GENOMIC DNA]</scope>
    <source>
        <strain evidence="2">COL-18-3</strain>
    </source>
</reference>
<dbReference type="EMBL" id="LSSK01000010">
    <property type="protein sequence ID" value="OMH86214.1"/>
    <property type="molecule type" value="Genomic_DNA"/>
</dbReference>
<dbReference type="AlphaFoldDB" id="A0A1R1PZ46"/>
<protein>
    <submittedName>
        <fullName evidence="1">Uncharacterized protein</fullName>
    </submittedName>
</protein>
<evidence type="ECO:0000313" key="2">
    <source>
        <dbReference type="Proteomes" id="UP000188320"/>
    </source>
</evidence>
<evidence type="ECO:0000313" key="1">
    <source>
        <dbReference type="EMBL" id="OMH86214.1"/>
    </source>
</evidence>
<keyword evidence="2" id="KW-1185">Reference proteome</keyword>
<gene>
    <name evidence="1" type="ORF">AX774_g241</name>
</gene>
<accession>A0A1R1PZ46</accession>
<name>A0A1R1PZ46_ZANCU</name>
<proteinExistence type="predicted"/>